<proteinExistence type="predicted"/>
<reference evidence="2" key="1">
    <citation type="journal article" date="2014" name="Front. Microbiol.">
        <title>High frequency of phylogenetically diverse reductive dehalogenase-homologous genes in deep subseafloor sedimentary metagenomes.</title>
        <authorList>
            <person name="Kawai M."/>
            <person name="Futagami T."/>
            <person name="Toyoda A."/>
            <person name="Takaki Y."/>
            <person name="Nishi S."/>
            <person name="Hori S."/>
            <person name="Arai W."/>
            <person name="Tsubouchi T."/>
            <person name="Morono Y."/>
            <person name="Uchiyama I."/>
            <person name="Ito T."/>
            <person name="Fujiyama A."/>
            <person name="Inagaki F."/>
            <person name="Takami H."/>
        </authorList>
    </citation>
    <scope>NUCLEOTIDE SEQUENCE</scope>
    <source>
        <strain evidence="2">Expedition CK06-06</strain>
    </source>
</reference>
<gene>
    <name evidence="2" type="ORF">S03H2_42935</name>
</gene>
<accession>X1IAQ4</accession>
<organism evidence="2">
    <name type="scientific">marine sediment metagenome</name>
    <dbReference type="NCBI Taxonomy" id="412755"/>
    <lineage>
        <taxon>unclassified sequences</taxon>
        <taxon>metagenomes</taxon>
        <taxon>ecological metagenomes</taxon>
    </lineage>
</organism>
<dbReference type="EMBL" id="BARU01026750">
    <property type="protein sequence ID" value="GAH66370.1"/>
    <property type="molecule type" value="Genomic_DNA"/>
</dbReference>
<sequence length="73" mass="8179">MVEKTPEELAQKEVNKRIAKALADIEIEKRLLRAKIKKLDKKAKKVLDGDIVPEKDGTLLDDDDEDNDSSSSS</sequence>
<evidence type="ECO:0000256" key="1">
    <source>
        <dbReference type="SAM" id="MobiDB-lite"/>
    </source>
</evidence>
<dbReference type="AlphaFoldDB" id="X1IAQ4"/>
<feature type="region of interest" description="Disordered" evidence="1">
    <location>
        <begin position="53"/>
        <end position="73"/>
    </location>
</feature>
<name>X1IAQ4_9ZZZZ</name>
<evidence type="ECO:0000313" key="2">
    <source>
        <dbReference type="EMBL" id="GAH66370.1"/>
    </source>
</evidence>
<comment type="caution">
    <text evidence="2">The sequence shown here is derived from an EMBL/GenBank/DDBJ whole genome shotgun (WGS) entry which is preliminary data.</text>
</comment>
<feature type="non-terminal residue" evidence="2">
    <location>
        <position position="73"/>
    </location>
</feature>
<feature type="compositionally biased region" description="Acidic residues" evidence="1">
    <location>
        <begin position="59"/>
        <end position="73"/>
    </location>
</feature>
<protein>
    <submittedName>
        <fullName evidence="2">Uncharacterized protein</fullName>
    </submittedName>
</protein>